<dbReference type="AlphaFoldDB" id="A0A9W6FZ52"/>
<organism evidence="4 5">
    <name type="scientific">Geobacter hydrogenophilus</name>
    <dbReference type="NCBI Taxonomy" id="40983"/>
    <lineage>
        <taxon>Bacteria</taxon>
        <taxon>Pseudomonadati</taxon>
        <taxon>Thermodesulfobacteriota</taxon>
        <taxon>Desulfuromonadia</taxon>
        <taxon>Geobacterales</taxon>
        <taxon>Geobacteraceae</taxon>
        <taxon>Geobacter</taxon>
    </lineage>
</organism>
<dbReference type="Proteomes" id="UP001144352">
    <property type="component" value="Unassembled WGS sequence"/>
</dbReference>
<dbReference type="CDD" id="cd12797">
    <property type="entry name" value="M23_peptidase"/>
    <property type="match status" value="1"/>
</dbReference>
<evidence type="ECO:0000259" key="3">
    <source>
        <dbReference type="Pfam" id="PF01551"/>
    </source>
</evidence>
<feature type="chain" id="PRO_5040771579" evidence="2">
    <location>
        <begin position="23"/>
        <end position="203"/>
    </location>
</feature>
<keyword evidence="2" id="KW-0732">Signal</keyword>
<comment type="caution">
    <text evidence="4">The sequence shown here is derived from an EMBL/GenBank/DDBJ whole genome shotgun (WGS) entry which is preliminary data.</text>
</comment>
<feature type="compositionally biased region" description="Low complexity" evidence="1">
    <location>
        <begin position="190"/>
        <end position="203"/>
    </location>
</feature>
<dbReference type="Pfam" id="PF01551">
    <property type="entry name" value="Peptidase_M23"/>
    <property type="match status" value="1"/>
</dbReference>
<sequence length="203" mass="21713">MKTPMKRIISAILFLLLLPAFAAASRQLPVDGGTVTSGIGWRLDPFGSGRMTYHQGVDIAVPEGTPVYPTQRGTVTFAGPYKGYGNLVAVDHGNGYVTLYGHNSTIRVTPGQTVDTKTVIALAGSTGRSTGPHVHYEVRQNPGYDKKARERLEEQLKALVAEKVNGWVDEHVAKGEGDEGVNAEESRQHPLAGLALPGGEELP</sequence>
<protein>
    <submittedName>
        <fullName evidence="4">Peptidase M23</fullName>
    </submittedName>
</protein>
<keyword evidence="5" id="KW-1185">Reference proteome</keyword>
<dbReference type="GO" id="GO:0004222">
    <property type="term" value="F:metalloendopeptidase activity"/>
    <property type="evidence" value="ECO:0007669"/>
    <property type="project" value="TreeGrafter"/>
</dbReference>
<feature type="signal peptide" evidence="2">
    <location>
        <begin position="1"/>
        <end position="22"/>
    </location>
</feature>
<feature type="region of interest" description="Disordered" evidence="1">
    <location>
        <begin position="174"/>
        <end position="203"/>
    </location>
</feature>
<dbReference type="EMBL" id="BSDS01000001">
    <property type="protein sequence ID" value="GLI37510.1"/>
    <property type="molecule type" value="Genomic_DNA"/>
</dbReference>
<dbReference type="SUPFAM" id="SSF51261">
    <property type="entry name" value="Duplicated hybrid motif"/>
    <property type="match status" value="1"/>
</dbReference>
<evidence type="ECO:0000256" key="1">
    <source>
        <dbReference type="SAM" id="MobiDB-lite"/>
    </source>
</evidence>
<evidence type="ECO:0000313" key="5">
    <source>
        <dbReference type="Proteomes" id="UP001144352"/>
    </source>
</evidence>
<dbReference type="InterPro" id="IPR011055">
    <property type="entry name" value="Dup_hybrid_motif"/>
</dbReference>
<evidence type="ECO:0000313" key="4">
    <source>
        <dbReference type="EMBL" id="GLI37510.1"/>
    </source>
</evidence>
<accession>A0A9W6FZ52</accession>
<reference evidence="4" key="1">
    <citation type="submission" date="2022-12" db="EMBL/GenBank/DDBJ databases">
        <title>Reference genome sequencing for broad-spectrum identification of bacterial and archaeal isolates by mass spectrometry.</title>
        <authorList>
            <person name="Sekiguchi Y."/>
            <person name="Tourlousse D.M."/>
        </authorList>
    </citation>
    <scope>NUCLEOTIDE SEQUENCE</scope>
    <source>
        <strain evidence="4">H2</strain>
    </source>
</reference>
<dbReference type="PANTHER" id="PTHR21666">
    <property type="entry name" value="PEPTIDASE-RELATED"/>
    <property type="match status" value="1"/>
</dbReference>
<proteinExistence type="predicted"/>
<dbReference type="PANTHER" id="PTHR21666:SF270">
    <property type="entry name" value="MUREIN HYDROLASE ACTIVATOR ENVC"/>
    <property type="match status" value="1"/>
</dbReference>
<evidence type="ECO:0000256" key="2">
    <source>
        <dbReference type="SAM" id="SignalP"/>
    </source>
</evidence>
<dbReference type="Gene3D" id="2.70.70.10">
    <property type="entry name" value="Glucose Permease (Domain IIA)"/>
    <property type="match status" value="1"/>
</dbReference>
<dbReference type="InterPro" id="IPR016047">
    <property type="entry name" value="M23ase_b-sheet_dom"/>
</dbReference>
<name>A0A9W6FZ52_9BACT</name>
<gene>
    <name evidence="4" type="ORF">GHYDROH2_10110</name>
</gene>
<dbReference type="InterPro" id="IPR050570">
    <property type="entry name" value="Cell_wall_metabolism_enzyme"/>
</dbReference>
<feature type="domain" description="M23ase beta-sheet core" evidence="3">
    <location>
        <begin position="53"/>
        <end position="141"/>
    </location>
</feature>